<evidence type="ECO:0000313" key="3">
    <source>
        <dbReference type="EMBL" id="MFC3975028.1"/>
    </source>
</evidence>
<dbReference type="InterPro" id="IPR000305">
    <property type="entry name" value="GIY-YIG_endonuc"/>
</dbReference>
<proteinExistence type="inferred from homology"/>
<feature type="domain" description="GIY-YIG" evidence="2">
    <location>
        <begin position="1"/>
        <end position="79"/>
    </location>
</feature>
<evidence type="ECO:0000313" key="4">
    <source>
        <dbReference type="Proteomes" id="UP001595766"/>
    </source>
</evidence>
<organism evidence="3 4">
    <name type="scientific">Belliella kenyensis</name>
    <dbReference type="NCBI Taxonomy" id="1472724"/>
    <lineage>
        <taxon>Bacteria</taxon>
        <taxon>Pseudomonadati</taxon>
        <taxon>Bacteroidota</taxon>
        <taxon>Cytophagia</taxon>
        <taxon>Cytophagales</taxon>
        <taxon>Cyclobacteriaceae</taxon>
        <taxon>Belliella</taxon>
    </lineage>
</organism>
<dbReference type="PANTHER" id="PTHR34477:SF1">
    <property type="entry name" value="UPF0213 PROTEIN YHBQ"/>
    <property type="match status" value="1"/>
</dbReference>
<evidence type="ECO:0000259" key="2">
    <source>
        <dbReference type="PROSITE" id="PS50164"/>
    </source>
</evidence>
<evidence type="ECO:0000256" key="1">
    <source>
        <dbReference type="ARBA" id="ARBA00007435"/>
    </source>
</evidence>
<dbReference type="Pfam" id="PF01541">
    <property type="entry name" value="GIY-YIG"/>
    <property type="match status" value="1"/>
</dbReference>
<protein>
    <submittedName>
        <fullName evidence="3">GIY-YIG nuclease family protein</fullName>
    </submittedName>
</protein>
<gene>
    <name evidence="3" type="ORF">ACFOUP_01435</name>
</gene>
<keyword evidence="4" id="KW-1185">Reference proteome</keyword>
<name>A0ABV8EFI7_9BACT</name>
<comment type="caution">
    <text evidence="3">The sequence shown here is derived from an EMBL/GenBank/DDBJ whole genome shotgun (WGS) entry which is preliminary data.</text>
</comment>
<accession>A0ABV8EFI7</accession>
<dbReference type="InterPro" id="IPR050190">
    <property type="entry name" value="UPF0213_domain"/>
</dbReference>
<dbReference type="Gene3D" id="3.40.1440.10">
    <property type="entry name" value="GIY-YIG endonuclease"/>
    <property type="match status" value="1"/>
</dbReference>
<dbReference type="SUPFAM" id="SSF82771">
    <property type="entry name" value="GIY-YIG endonuclease"/>
    <property type="match status" value="1"/>
</dbReference>
<dbReference type="PANTHER" id="PTHR34477">
    <property type="entry name" value="UPF0213 PROTEIN YHBQ"/>
    <property type="match status" value="1"/>
</dbReference>
<dbReference type="RefSeq" id="WP_241292605.1">
    <property type="nucleotide sequence ID" value="NZ_JAKZGR010000003.1"/>
</dbReference>
<dbReference type="Proteomes" id="UP001595766">
    <property type="component" value="Unassembled WGS sequence"/>
</dbReference>
<dbReference type="InterPro" id="IPR035901">
    <property type="entry name" value="GIY-YIG_endonuc_sf"/>
</dbReference>
<sequence length="102" mass="12210">MDFYLYILYSPKFDKFYIGYSADPWIRLEQHNSGTFHKFTSSYRPWELAAVFKIGRDRSLAMKMEKFIKKQKSRSLLEKLIDVNFVPEGFLAQLLRVPHVRD</sequence>
<comment type="similarity">
    <text evidence="1">Belongs to the UPF0213 family.</text>
</comment>
<dbReference type="PROSITE" id="PS50164">
    <property type="entry name" value="GIY_YIG"/>
    <property type="match status" value="1"/>
</dbReference>
<reference evidence="4" key="1">
    <citation type="journal article" date="2019" name="Int. J. Syst. Evol. Microbiol.">
        <title>The Global Catalogue of Microorganisms (GCM) 10K type strain sequencing project: providing services to taxonomists for standard genome sequencing and annotation.</title>
        <authorList>
            <consortium name="The Broad Institute Genomics Platform"/>
            <consortium name="The Broad Institute Genome Sequencing Center for Infectious Disease"/>
            <person name="Wu L."/>
            <person name="Ma J."/>
        </authorList>
    </citation>
    <scope>NUCLEOTIDE SEQUENCE [LARGE SCALE GENOMIC DNA]</scope>
    <source>
        <strain evidence="4">CECT 8551</strain>
    </source>
</reference>
<dbReference type="EMBL" id="JBHSAV010000003">
    <property type="protein sequence ID" value="MFC3975028.1"/>
    <property type="molecule type" value="Genomic_DNA"/>
</dbReference>
<dbReference type="CDD" id="cd10449">
    <property type="entry name" value="GIY-YIG_SLX1_like"/>
    <property type="match status" value="1"/>
</dbReference>